<dbReference type="Pfam" id="PF13231">
    <property type="entry name" value="PMT_2"/>
    <property type="match status" value="1"/>
</dbReference>
<dbReference type="PANTHER" id="PTHR48090:SF3">
    <property type="entry name" value="UNDECAPRENYL-PHOSPHATE 4-DEOXY-4-FORMAMIDO-L-ARABINOSE TRANSFERASE"/>
    <property type="match status" value="1"/>
</dbReference>
<evidence type="ECO:0000313" key="11">
    <source>
        <dbReference type="EMBL" id="KKR42604.1"/>
    </source>
</evidence>
<gene>
    <name evidence="11" type="ORF">UT77_C0001G0055</name>
</gene>
<feature type="domain" description="Glycosyltransferase 2-like" evidence="9">
    <location>
        <begin position="7"/>
        <end position="168"/>
    </location>
</feature>
<protein>
    <submittedName>
        <fullName evidence="11">Glycosyltransferase</fullName>
    </submittedName>
</protein>
<dbReference type="InterPro" id="IPR050256">
    <property type="entry name" value="Glycosyltransferase_2"/>
</dbReference>
<evidence type="ECO:0000256" key="2">
    <source>
        <dbReference type="ARBA" id="ARBA00022676"/>
    </source>
</evidence>
<reference evidence="11 12" key="1">
    <citation type="journal article" date="2015" name="Nature">
        <title>rRNA introns, odd ribosomes, and small enigmatic genomes across a large radiation of phyla.</title>
        <authorList>
            <person name="Brown C.T."/>
            <person name="Hug L.A."/>
            <person name="Thomas B.C."/>
            <person name="Sharon I."/>
            <person name="Castelle C.J."/>
            <person name="Singh A."/>
            <person name="Wilkins M.J."/>
            <person name="Williams K.H."/>
            <person name="Banfield J.F."/>
        </authorList>
    </citation>
    <scope>NUCLEOTIDE SEQUENCE [LARGE SCALE GENOMIC DNA]</scope>
</reference>
<keyword evidence="7 8" id="KW-0472">Membrane</keyword>
<dbReference type="SUPFAM" id="SSF53448">
    <property type="entry name" value="Nucleotide-diphospho-sugar transferases"/>
    <property type="match status" value="1"/>
</dbReference>
<dbReference type="InterPro" id="IPR038731">
    <property type="entry name" value="RgtA/B/C-like"/>
</dbReference>
<dbReference type="EMBL" id="LBYB01000001">
    <property type="protein sequence ID" value="KKR42604.1"/>
    <property type="molecule type" value="Genomic_DNA"/>
</dbReference>
<feature type="transmembrane region" description="Helical" evidence="8">
    <location>
        <begin position="512"/>
        <end position="534"/>
    </location>
</feature>
<evidence type="ECO:0000256" key="6">
    <source>
        <dbReference type="ARBA" id="ARBA00022989"/>
    </source>
</evidence>
<evidence type="ECO:0000259" key="10">
    <source>
        <dbReference type="Pfam" id="PF13231"/>
    </source>
</evidence>
<feature type="transmembrane region" description="Helical" evidence="8">
    <location>
        <begin position="596"/>
        <end position="614"/>
    </location>
</feature>
<dbReference type="GO" id="GO:0099621">
    <property type="term" value="F:undecaprenyl-phosphate 4-deoxy-4-formamido-L-arabinose transferase activity"/>
    <property type="evidence" value="ECO:0007669"/>
    <property type="project" value="TreeGrafter"/>
</dbReference>
<dbReference type="InterPro" id="IPR001173">
    <property type="entry name" value="Glyco_trans_2-like"/>
</dbReference>
<keyword evidence="2" id="KW-0328">Glycosyltransferase</keyword>
<evidence type="ECO:0000256" key="4">
    <source>
        <dbReference type="ARBA" id="ARBA00022692"/>
    </source>
</evidence>
<feature type="transmembrane region" description="Helical" evidence="8">
    <location>
        <begin position="396"/>
        <end position="418"/>
    </location>
</feature>
<dbReference type="Proteomes" id="UP000034881">
    <property type="component" value="Unassembled WGS sequence"/>
</dbReference>
<keyword evidence="5" id="KW-0448">Lipopolysaccharide biosynthesis</keyword>
<feature type="transmembrane region" description="Helical" evidence="8">
    <location>
        <begin position="541"/>
        <end position="559"/>
    </location>
</feature>
<evidence type="ECO:0000256" key="3">
    <source>
        <dbReference type="ARBA" id="ARBA00022679"/>
    </source>
</evidence>
<dbReference type="GO" id="GO:0005886">
    <property type="term" value="C:plasma membrane"/>
    <property type="evidence" value="ECO:0007669"/>
    <property type="project" value="TreeGrafter"/>
</dbReference>
<feature type="transmembrane region" description="Helical" evidence="8">
    <location>
        <begin position="236"/>
        <end position="254"/>
    </location>
</feature>
<keyword evidence="4 8" id="KW-0812">Transmembrane</keyword>
<dbReference type="Gene3D" id="3.90.550.10">
    <property type="entry name" value="Spore Coat Polysaccharide Biosynthesis Protein SpsA, Chain A"/>
    <property type="match status" value="1"/>
</dbReference>
<evidence type="ECO:0000259" key="9">
    <source>
        <dbReference type="Pfam" id="PF00535"/>
    </source>
</evidence>
<comment type="caution">
    <text evidence="11">The sequence shown here is derived from an EMBL/GenBank/DDBJ whole genome shotgun (WGS) entry which is preliminary data.</text>
</comment>
<feature type="domain" description="Glycosyltransferase RgtA/B/C/D-like" evidence="10">
    <location>
        <begin position="298"/>
        <end position="457"/>
    </location>
</feature>
<dbReference type="PANTHER" id="PTHR48090">
    <property type="entry name" value="UNDECAPRENYL-PHOSPHATE 4-DEOXY-4-FORMAMIDO-L-ARABINOSE TRANSFERASE-RELATED"/>
    <property type="match status" value="1"/>
</dbReference>
<keyword evidence="1" id="KW-1003">Cell membrane</keyword>
<dbReference type="GO" id="GO:0009103">
    <property type="term" value="P:lipopolysaccharide biosynthetic process"/>
    <property type="evidence" value="ECO:0007669"/>
    <property type="project" value="UniProtKB-KW"/>
</dbReference>
<name>A0A0G0QQC1_9BACT</name>
<feature type="transmembrane region" description="Helical" evidence="8">
    <location>
        <begin position="438"/>
        <end position="460"/>
    </location>
</feature>
<feature type="transmembrane region" description="Helical" evidence="8">
    <location>
        <begin position="344"/>
        <end position="362"/>
    </location>
</feature>
<evidence type="ECO:0000313" key="12">
    <source>
        <dbReference type="Proteomes" id="UP000034881"/>
    </source>
</evidence>
<evidence type="ECO:0000256" key="5">
    <source>
        <dbReference type="ARBA" id="ARBA00022985"/>
    </source>
</evidence>
<sequence length="731" mass="83307">MNNSGVSVFFPCINEEGNIENIVGRAEEVLRKLRVKYEIIIIDDGSSDQTGQIADKLSRENSNIRVIHHSQNLGYGEALKSGFYNARYNIIVYTDGDGQFDFSEVTKFLEKIKDHDIVIGYRIKRQDPFIRKLFGKGWRLTLLTFFGLTLKDVDCGFKMVRKEVLEKIPRLESQRGAMINAELAIKAKKYGFREAQVGVRHSPRLSGKPTGANLKVIIKSYIDLIRLWWKLKDQKMLFFSLIFILFIASFLRFYRLPEYMTFLGDEGRDAIVVKNILIDRNLPLIGPPTSVGNMYLGPLYYYMMTIPMSIFWLNPAAAAGMNAFIGVLTVAFIYYLGKVWFNRGAGLIAAYLYAISPVTITYSRSSWNPNPAPFFALLAVFGLFKAKNSGNYKWLILSGIGAAAAIQMHYLALILLPFLALGWVRELLGKIYKNKGEFFWTGTLLGISAFLLLVSPLVIFDFRHNFLNYRAINELFFYSNGTVDVNFFSALSHAFPIYNHDLVARYITAEHLILTPLVSFLILISVICTGYLICKKRLNNSGFWILNSWLLIGILGLALYKQDIYDHYLGFMNPVPFLLLGAVLMYLFNIFSKAKWLVSAGMIVMLVVLTAVNLQRNPLINSPNNQLKRTQAIARFVIEKSQGKDFNFALLAQRNYDSAYQFYLDLYGYKPKQVPFDKTEQLFVVCEDEICDPTHNSKYEIAAFGMSKIDWVQNLDGVKIYKLVQNPSGKP</sequence>
<evidence type="ECO:0000256" key="8">
    <source>
        <dbReference type="SAM" id="Phobius"/>
    </source>
</evidence>
<dbReference type="Pfam" id="PF00535">
    <property type="entry name" value="Glycos_transf_2"/>
    <property type="match status" value="1"/>
</dbReference>
<keyword evidence="3 11" id="KW-0808">Transferase</keyword>
<organism evidence="11 12">
    <name type="scientific">Candidatus Daviesbacteria bacterium GW2011_GWC2_40_12</name>
    <dbReference type="NCBI Taxonomy" id="1618431"/>
    <lineage>
        <taxon>Bacteria</taxon>
        <taxon>Candidatus Daviesiibacteriota</taxon>
    </lineage>
</organism>
<dbReference type="CDD" id="cd04179">
    <property type="entry name" value="DPM_DPG-synthase_like"/>
    <property type="match status" value="1"/>
</dbReference>
<feature type="transmembrane region" description="Helical" evidence="8">
    <location>
        <begin position="571"/>
        <end position="589"/>
    </location>
</feature>
<dbReference type="InterPro" id="IPR029044">
    <property type="entry name" value="Nucleotide-diphossugar_trans"/>
</dbReference>
<dbReference type="AlphaFoldDB" id="A0A0G0QQC1"/>
<evidence type="ECO:0000256" key="7">
    <source>
        <dbReference type="ARBA" id="ARBA00023136"/>
    </source>
</evidence>
<evidence type="ECO:0000256" key="1">
    <source>
        <dbReference type="ARBA" id="ARBA00022475"/>
    </source>
</evidence>
<accession>A0A0G0QQC1</accession>
<proteinExistence type="predicted"/>
<feature type="transmembrane region" description="Helical" evidence="8">
    <location>
        <begin position="310"/>
        <end position="337"/>
    </location>
</feature>
<keyword evidence="6 8" id="KW-1133">Transmembrane helix</keyword>